<evidence type="ECO:0000313" key="7">
    <source>
        <dbReference type="Proteomes" id="UP000051497"/>
    </source>
</evidence>
<reference evidence="6" key="2">
    <citation type="journal article" date="2016" name="Genome Announc.">
        <title>Draft Genome Sequences of Two Novel Amoeba-Resistant Intranuclear Bacteria, 'Candidatus Berkiella cookevillensis' and 'Candidatus Berkiella aquae'.</title>
        <authorList>
            <person name="Mehari Y.T."/>
            <person name="Arivett B.A."/>
            <person name="Farone A.L."/>
            <person name="Gunderson J.H."/>
            <person name="Farone M.B."/>
        </authorList>
    </citation>
    <scope>NUCLEOTIDE SEQUENCE</scope>
    <source>
        <strain evidence="6">HT99</strain>
    </source>
</reference>
<dbReference type="STRING" id="295108.HT99x_02785"/>
<dbReference type="CDD" id="cd03221">
    <property type="entry name" value="ABCF_EF-3"/>
    <property type="match status" value="2"/>
</dbReference>
<evidence type="ECO:0000259" key="4">
    <source>
        <dbReference type="PROSITE" id="PS50893"/>
    </source>
</evidence>
<dbReference type="InterPro" id="IPR003593">
    <property type="entry name" value="AAA+_ATPase"/>
</dbReference>
<dbReference type="InterPro" id="IPR003439">
    <property type="entry name" value="ABC_transporter-like_ATP-bd"/>
</dbReference>
<dbReference type="Pfam" id="PF13304">
    <property type="entry name" value="AAA_21"/>
    <property type="match status" value="1"/>
</dbReference>
<dbReference type="InterPro" id="IPR003959">
    <property type="entry name" value="ATPase_AAA_core"/>
</dbReference>
<dbReference type="PROSITE" id="PS50893">
    <property type="entry name" value="ABC_TRANSPORTER_2"/>
    <property type="match status" value="1"/>
</dbReference>
<dbReference type="EMBL" id="LKAJ01000016">
    <property type="protein sequence ID" value="KRG19411.1"/>
    <property type="molecule type" value="Genomic_DNA"/>
</dbReference>
<dbReference type="Pfam" id="PF00005">
    <property type="entry name" value="ABC_tran"/>
    <property type="match status" value="2"/>
</dbReference>
<dbReference type="SMART" id="SM00382">
    <property type="entry name" value="AAA"/>
    <property type="match status" value="2"/>
</dbReference>
<dbReference type="InterPro" id="IPR050611">
    <property type="entry name" value="ABCF"/>
</dbReference>
<reference evidence="5" key="1">
    <citation type="submission" date="2015-09" db="EMBL/GenBank/DDBJ databases">
        <title>Draft Genome Sequences of Two Novel Amoeba-resistant Intranuclear Bacteria, Candidatus Berkiella cookevillensis and Candidatus Berkiella aquae.</title>
        <authorList>
            <person name="Mehari Y.T."/>
            <person name="Arivett B.A."/>
            <person name="Farone A.L."/>
            <person name="Gunderson J.H."/>
            <person name="Farone M.B."/>
        </authorList>
    </citation>
    <scope>NUCLEOTIDE SEQUENCE [LARGE SCALE GENOMIC DNA]</scope>
    <source>
        <strain evidence="5">HT99</strain>
    </source>
</reference>
<dbReference type="Proteomes" id="UP000051497">
    <property type="component" value="Unassembled WGS sequence"/>
</dbReference>
<dbReference type="GO" id="GO:0005524">
    <property type="term" value="F:ATP binding"/>
    <property type="evidence" value="ECO:0007669"/>
    <property type="project" value="UniProtKB-KW"/>
</dbReference>
<evidence type="ECO:0000256" key="1">
    <source>
        <dbReference type="ARBA" id="ARBA00022737"/>
    </source>
</evidence>
<dbReference type="InterPro" id="IPR017871">
    <property type="entry name" value="ABC_transporter-like_CS"/>
</dbReference>
<dbReference type="PANTHER" id="PTHR19211">
    <property type="entry name" value="ATP-BINDING TRANSPORT PROTEIN-RELATED"/>
    <property type="match status" value="1"/>
</dbReference>
<accession>A0A0Q9YTN3</accession>
<evidence type="ECO:0000256" key="3">
    <source>
        <dbReference type="ARBA" id="ARBA00022840"/>
    </source>
</evidence>
<reference evidence="6" key="3">
    <citation type="submission" date="2021-06" db="EMBL/GenBank/DDBJ databases">
        <title>Genomic Description and Analysis of Intracellular Bacteria, Candidatus Berkiella cookevillensis and Candidatus Berkiella aquae.</title>
        <authorList>
            <person name="Kidane D.T."/>
            <person name="Mehari Y.T."/>
            <person name="Rice F.C."/>
            <person name="Arivett B.A."/>
            <person name="Farone A.L."/>
            <person name="Berk S.G."/>
            <person name="Farone M.B."/>
        </authorList>
    </citation>
    <scope>NUCLEOTIDE SEQUENCE</scope>
    <source>
        <strain evidence="6">HT99</strain>
    </source>
</reference>
<evidence type="ECO:0000313" key="5">
    <source>
        <dbReference type="EMBL" id="KRG19411.1"/>
    </source>
</evidence>
<protein>
    <submittedName>
        <fullName evidence="6">ATP-binding cassette domain-containing protein</fullName>
    </submittedName>
    <submittedName>
        <fullName evidence="5">Putative ABC transporter ATP-binding protein YheS</fullName>
    </submittedName>
</protein>
<dbReference type="PATRIC" id="fig|1590043.3.peg.2832"/>
<keyword evidence="3 5" id="KW-0067">ATP-binding</keyword>
<dbReference type="PROSITE" id="PS00211">
    <property type="entry name" value="ABC_TRANSPORTER_1"/>
    <property type="match status" value="1"/>
</dbReference>
<comment type="caution">
    <text evidence="5">The sequence shown here is derived from an EMBL/GenBank/DDBJ whole genome shotgun (WGS) entry which is preliminary data.</text>
</comment>
<dbReference type="AlphaFoldDB" id="A0A0Q9YTN3"/>
<evidence type="ECO:0000313" key="6">
    <source>
        <dbReference type="EMBL" id="MCS5709847.1"/>
    </source>
</evidence>
<evidence type="ECO:0000256" key="2">
    <source>
        <dbReference type="ARBA" id="ARBA00022741"/>
    </source>
</evidence>
<organism evidence="5">
    <name type="scientific">Candidatus Berkiella aquae</name>
    <dbReference type="NCBI Taxonomy" id="295108"/>
    <lineage>
        <taxon>Bacteria</taxon>
        <taxon>Pseudomonadati</taxon>
        <taxon>Pseudomonadota</taxon>
        <taxon>Gammaproteobacteria</taxon>
        <taxon>Candidatus Berkiellales</taxon>
        <taxon>Candidatus Berkiellaceae</taxon>
        <taxon>Candidatus Berkiella</taxon>
    </lineage>
</organism>
<gene>
    <name evidence="5" type="primary">yheS_2</name>
    <name evidence="6" type="ORF">HT99x_000245</name>
    <name evidence="5" type="ORF">HT99x_02785</name>
</gene>
<feature type="domain" description="ABC transporter" evidence="4">
    <location>
        <begin position="4"/>
        <end position="178"/>
    </location>
</feature>
<sequence length="470" mass="53179">MHPILLQAIALVFPHKTCFSEFSSQINPGDRIAIVGPNGAGKSSLLQMLAGNSLPSQGEIRFPPALAIGYVPQLIDNNHPMSGSEHFQHALTQALRQQPDLLLLDEPTNHLDSKKRHSLMKMLNRYQGTLIVISHDLTFINTCCERIWHIESEKIQIFLGNYQDFLNNQAKALNAVEEKRKILRQQQIACHQSLMQAEQRAAQSRQRGEKNIQQRKWPTVTSKTKAARHIKSHVNRQALIANQKQVLAQERAALTIPTLAPHFQLPARQCDKTSLVYIDNGSFGYERQILCERLSLTVNRHDRILIQGDNGCGKTTLLKAIMNDPEVIKTGFWQLPKIDEIGYYDQHYQSLPIESTPLCALQKVCHWPLTKLRQHLADFLFKENEIVYAPMTTLSGGEKARLMLAMIAAKMPSLLLLDEITNNLDLSTKNHLITTLNQYPGTMIIVSHDDHFLNSIKGATYYPMPSSLIK</sequence>
<keyword evidence="2" id="KW-0547">Nucleotide-binding</keyword>
<dbReference type="OrthoDB" id="9808609at2"/>
<dbReference type="InterPro" id="IPR027417">
    <property type="entry name" value="P-loop_NTPase"/>
</dbReference>
<dbReference type="Gene3D" id="3.40.50.300">
    <property type="entry name" value="P-loop containing nucleotide triphosphate hydrolases"/>
    <property type="match status" value="3"/>
</dbReference>
<name>A0A0Q9YTN3_9GAMM</name>
<keyword evidence="1" id="KW-0677">Repeat</keyword>
<dbReference type="RefSeq" id="WP_075067384.1">
    <property type="nucleotide sequence ID" value="NZ_LKAJ02000001.1"/>
</dbReference>
<dbReference type="PANTHER" id="PTHR19211:SF14">
    <property type="entry name" value="ATP-BINDING CASSETTE SUB-FAMILY F MEMBER 1"/>
    <property type="match status" value="1"/>
</dbReference>
<dbReference type="SUPFAM" id="SSF52540">
    <property type="entry name" value="P-loop containing nucleoside triphosphate hydrolases"/>
    <property type="match status" value="2"/>
</dbReference>
<dbReference type="GO" id="GO:0016887">
    <property type="term" value="F:ATP hydrolysis activity"/>
    <property type="evidence" value="ECO:0007669"/>
    <property type="project" value="InterPro"/>
</dbReference>
<keyword evidence="7" id="KW-1185">Reference proteome</keyword>
<dbReference type="EMBL" id="LKAJ02000001">
    <property type="protein sequence ID" value="MCS5709847.1"/>
    <property type="molecule type" value="Genomic_DNA"/>
</dbReference>
<proteinExistence type="predicted"/>